<name>A0A2D0MXI9_FLAN2</name>
<reference evidence="1 2" key="1">
    <citation type="submission" date="2017-10" db="EMBL/GenBank/DDBJ databases">
        <title>The draft genome sequence of Lewinella nigricans NBRC 102662.</title>
        <authorList>
            <person name="Wang K."/>
        </authorList>
    </citation>
    <scope>NUCLEOTIDE SEQUENCE [LARGE SCALE GENOMIC DNA]</scope>
    <source>
        <strain evidence="1 2">NBRC 102662</strain>
    </source>
</reference>
<keyword evidence="2" id="KW-1185">Reference proteome</keyword>
<comment type="caution">
    <text evidence="1">The sequence shown here is derived from an EMBL/GenBank/DDBJ whole genome shotgun (WGS) entry which is preliminary data.</text>
</comment>
<dbReference type="AlphaFoldDB" id="A0A2D0MXI9"/>
<proteinExistence type="predicted"/>
<protein>
    <submittedName>
        <fullName evidence="1">Uncharacterized protein</fullName>
    </submittedName>
</protein>
<dbReference type="Proteomes" id="UP000223913">
    <property type="component" value="Unassembled WGS sequence"/>
</dbReference>
<evidence type="ECO:0000313" key="1">
    <source>
        <dbReference type="EMBL" id="PHN00974.1"/>
    </source>
</evidence>
<sequence length="75" mass="8308">MVLGKIKIMSGSCELVLQLLLWGDRRNGRKSCCLQIRTLSAATACLVEVFKTIFAKARRNNGEPAPNGAENKREM</sequence>
<organism evidence="1 2">
    <name type="scientific">Flavilitoribacter nigricans (strain ATCC 23147 / DSM 23189 / NBRC 102662 / NCIMB 1420 / SS-2)</name>
    <name type="common">Lewinella nigricans</name>
    <dbReference type="NCBI Taxonomy" id="1122177"/>
    <lineage>
        <taxon>Bacteria</taxon>
        <taxon>Pseudomonadati</taxon>
        <taxon>Bacteroidota</taxon>
        <taxon>Saprospiria</taxon>
        <taxon>Saprospirales</taxon>
        <taxon>Lewinellaceae</taxon>
        <taxon>Flavilitoribacter</taxon>
    </lineage>
</organism>
<evidence type="ECO:0000313" key="2">
    <source>
        <dbReference type="Proteomes" id="UP000223913"/>
    </source>
</evidence>
<accession>A0A2D0MXI9</accession>
<dbReference type="EMBL" id="PDUD01000067">
    <property type="protein sequence ID" value="PHN00974.1"/>
    <property type="molecule type" value="Genomic_DNA"/>
</dbReference>
<gene>
    <name evidence="1" type="ORF">CRP01_39525</name>
</gene>